<name>A0ACC2GX79_DALPE</name>
<evidence type="ECO:0000313" key="2">
    <source>
        <dbReference type="Proteomes" id="UP001157502"/>
    </source>
</evidence>
<reference evidence="1" key="1">
    <citation type="submission" date="2021-05" db="EMBL/GenBank/DDBJ databases">
        <authorList>
            <person name="Pan Q."/>
            <person name="Jouanno E."/>
            <person name="Zahm M."/>
            <person name="Klopp C."/>
            <person name="Cabau C."/>
            <person name="Louis A."/>
            <person name="Berthelot C."/>
            <person name="Parey E."/>
            <person name="Roest Crollius H."/>
            <person name="Montfort J."/>
            <person name="Robinson-Rechavi M."/>
            <person name="Bouchez O."/>
            <person name="Lampietro C."/>
            <person name="Lopez Roques C."/>
            <person name="Donnadieu C."/>
            <person name="Postlethwait J."/>
            <person name="Bobe J."/>
            <person name="Dillon D."/>
            <person name="Chandos A."/>
            <person name="von Hippel F."/>
            <person name="Guiguen Y."/>
        </authorList>
    </citation>
    <scope>NUCLEOTIDE SEQUENCE</scope>
    <source>
        <strain evidence="1">YG-Jan2019</strain>
    </source>
</reference>
<dbReference type="EMBL" id="CM055735">
    <property type="protein sequence ID" value="KAJ8008223.1"/>
    <property type="molecule type" value="Genomic_DNA"/>
</dbReference>
<proteinExistence type="predicted"/>
<comment type="caution">
    <text evidence="1">The sequence shown here is derived from an EMBL/GenBank/DDBJ whole genome shotgun (WGS) entry which is preliminary data.</text>
</comment>
<organism evidence="1 2">
    <name type="scientific">Dallia pectoralis</name>
    <name type="common">Alaska blackfish</name>
    <dbReference type="NCBI Taxonomy" id="75939"/>
    <lineage>
        <taxon>Eukaryota</taxon>
        <taxon>Metazoa</taxon>
        <taxon>Chordata</taxon>
        <taxon>Craniata</taxon>
        <taxon>Vertebrata</taxon>
        <taxon>Euteleostomi</taxon>
        <taxon>Actinopterygii</taxon>
        <taxon>Neopterygii</taxon>
        <taxon>Teleostei</taxon>
        <taxon>Protacanthopterygii</taxon>
        <taxon>Esociformes</taxon>
        <taxon>Umbridae</taxon>
        <taxon>Dallia</taxon>
    </lineage>
</organism>
<sequence length="330" mass="35761">MLWADSQQSGSPSNNEPGKNPPVYLEDSFIKSGVFSVSELVRVSRMPITQGAGVNFSMADMPGPLYYQDLNSSVGLHRSISSPPGSKRPKTINIEESMETSPTGPDFYSSPSSPASGSRTWHEREDMSSPTMKKPEKPLFSPTSPQDSSPRLSTFPQHHHPGLTGVGHSVISTRSHSPLQFSASTILPPGGSPYFSHPTIRYPPHLNPPDSLKSFVPSYDPSSPQSSQPNSGGQVGKVTGHFTPVLAPSPHHGSVRSISMPDTKPITSESYSAPGTPTANRFVGLSPRDPAFLHQQQSWYLGELSSIPSHERDSDSANKCPPELQHKHHW</sequence>
<keyword evidence="2" id="KW-1185">Reference proteome</keyword>
<accession>A0ACC2GX79</accession>
<dbReference type="Proteomes" id="UP001157502">
    <property type="component" value="Chromosome 8"/>
</dbReference>
<gene>
    <name evidence="1" type="ORF">DPEC_G00102570</name>
</gene>
<evidence type="ECO:0000313" key="1">
    <source>
        <dbReference type="EMBL" id="KAJ8008223.1"/>
    </source>
</evidence>
<protein>
    <submittedName>
        <fullName evidence="1">Uncharacterized protein</fullName>
    </submittedName>
</protein>